<accession>A0A1W0BA35</accession>
<evidence type="ECO:0000256" key="1">
    <source>
        <dbReference type="ARBA" id="ARBA00022801"/>
    </source>
</evidence>
<dbReference type="InterPro" id="IPR002933">
    <property type="entry name" value="Peptidase_M20"/>
</dbReference>
<feature type="binding site" evidence="2">
    <location>
        <position position="116"/>
    </location>
    <ligand>
        <name>Mn(2+)</name>
        <dbReference type="ChEBI" id="CHEBI:29035"/>
        <label>2</label>
    </ligand>
</feature>
<keyword evidence="2" id="KW-0479">Metal-binding</keyword>
<reference evidence="4 5" key="1">
    <citation type="journal article" date="2016" name="Antonie Van Leeuwenhoek">
        <title>Nocardia donostiensis sp. nov., isolated from human respiratory specimens.</title>
        <authorList>
            <person name="Ercibengoa M."/>
            <person name="Bell M."/>
            <person name="Marimon J.M."/>
            <person name="Humrighouse B."/>
            <person name="Klenk H.P."/>
            <person name="Potter G."/>
            <person name="Perez-Trallero E."/>
        </authorList>
    </citation>
    <scope>NUCLEOTIDE SEQUENCE [LARGE SCALE GENOMIC DNA]</scope>
    <source>
        <strain evidence="4 5">X1655</strain>
    </source>
</reference>
<dbReference type="GO" id="GO:0019877">
    <property type="term" value="P:diaminopimelate biosynthetic process"/>
    <property type="evidence" value="ECO:0007669"/>
    <property type="project" value="UniProtKB-ARBA"/>
</dbReference>
<keyword evidence="5" id="KW-1185">Reference proteome</keyword>
<organism evidence="4 5">
    <name type="scientific">Nocardia donostiensis</name>
    <dbReference type="NCBI Taxonomy" id="1538463"/>
    <lineage>
        <taxon>Bacteria</taxon>
        <taxon>Bacillati</taxon>
        <taxon>Actinomycetota</taxon>
        <taxon>Actinomycetes</taxon>
        <taxon>Mycobacteriales</taxon>
        <taxon>Nocardiaceae</taxon>
        <taxon>Nocardia</taxon>
    </lineage>
</organism>
<feature type="binding site" evidence="2">
    <location>
        <position position="114"/>
    </location>
    <ligand>
        <name>Mn(2+)</name>
        <dbReference type="ChEBI" id="CHEBI:29035"/>
        <label>2</label>
    </ligand>
</feature>
<dbReference type="SUPFAM" id="SSF53187">
    <property type="entry name" value="Zn-dependent exopeptidases"/>
    <property type="match status" value="1"/>
</dbReference>
<sequence length="421" mass="44920">MSDSVTTVLDGLSAVRGPAEDFYKDLHAHPELGLQEYRTSRRVAERLRRWGYDDTAGLGGTGVVATLANGEGPSVLLRADMDALPVEEATGLPYASSVTTTDQNGDERPVMHACGHDMHVTCMLTFAYLMAHAKHAWHGTLLVLFQPSEENGDGASAMVDDGLASKITKPDVALAQHVFPYPSGYLGTRAGSALAAEDSLRITVYGHGTHGSEPQNGVDPVVLAAMIVVRLQTVVSREVAPTAPAVLTVGSITSGVSPNVIPDSATFQINVRTYDDKVRKQVLEAIQRIVRAECTASLSPKEPEFTQVNAFPPTVNDPETTARVADAFKTYFGDAAHDMDLMMGSEDFSMIPRALGVPFTYWGFGGTDPATYAAAEKKGTIEQDIPVNHNPSFAPVVQPTLDTGVKALVVASLAWLQGART</sequence>
<keyword evidence="2" id="KW-0464">Manganese</keyword>
<dbReference type="Pfam" id="PF01546">
    <property type="entry name" value="Peptidase_M20"/>
    <property type="match status" value="1"/>
</dbReference>
<gene>
    <name evidence="4" type="ORF">B0T46_21805</name>
</gene>
<evidence type="ECO:0000259" key="3">
    <source>
        <dbReference type="Pfam" id="PF07687"/>
    </source>
</evidence>
<evidence type="ECO:0000256" key="2">
    <source>
        <dbReference type="PIRSR" id="PIRSR005962-1"/>
    </source>
</evidence>
<feature type="binding site" evidence="2">
    <location>
        <position position="177"/>
    </location>
    <ligand>
        <name>Mn(2+)</name>
        <dbReference type="ChEBI" id="CHEBI:29035"/>
        <label>2</label>
    </ligand>
</feature>
<dbReference type="Proteomes" id="UP000188836">
    <property type="component" value="Unassembled WGS sequence"/>
</dbReference>
<dbReference type="RefSeq" id="WP_077120392.1">
    <property type="nucleotide sequence ID" value="NZ_MUKP01000020.1"/>
</dbReference>
<dbReference type="GO" id="GO:0046872">
    <property type="term" value="F:metal ion binding"/>
    <property type="evidence" value="ECO:0007669"/>
    <property type="project" value="UniProtKB-KW"/>
</dbReference>
<dbReference type="STRING" id="1538463.B0T36_23395"/>
<evidence type="ECO:0000313" key="4">
    <source>
        <dbReference type="EMBL" id="ONM46711.1"/>
    </source>
</evidence>
<dbReference type="InterPro" id="IPR036264">
    <property type="entry name" value="Bact_exopeptidase_dim_dom"/>
</dbReference>
<dbReference type="PANTHER" id="PTHR11014:SF63">
    <property type="entry name" value="METALLOPEPTIDASE, PUTATIVE (AFU_ORTHOLOGUE AFUA_6G09600)-RELATED"/>
    <property type="match status" value="1"/>
</dbReference>
<dbReference type="InterPro" id="IPR011650">
    <property type="entry name" value="Peptidase_M20_dimer"/>
</dbReference>
<dbReference type="EMBL" id="MUMY01000021">
    <property type="protein sequence ID" value="ONM46711.1"/>
    <property type="molecule type" value="Genomic_DNA"/>
</dbReference>
<dbReference type="OrthoDB" id="9777385at2"/>
<comment type="caution">
    <text evidence="4">The sequence shown here is derived from an EMBL/GenBank/DDBJ whole genome shotgun (WGS) entry which is preliminary data.</text>
</comment>
<dbReference type="Gene3D" id="3.30.70.360">
    <property type="match status" value="1"/>
</dbReference>
<keyword evidence="1 4" id="KW-0378">Hydrolase</keyword>
<feature type="binding site" evidence="2">
    <location>
        <position position="150"/>
    </location>
    <ligand>
        <name>Mn(2+)</name>
        <dbReference type="ChEBI" id="CHEBI:29035"/>
        <label>2</label>
    </ligand>
</feature>
<feature type="domain" description="Peptidase M20 dimerisation" evidence="3">
    <location>
        <begin position="199"/>
        <end position="293"/>
    </location>
</feature>
<protein>
    <submittedName>
        <fullName evidence="4">Amidohydrolase</fullName>
    </submittedName>
</protein>
<dbReference type="InterPro" id="IPR017439">
    <property type="entry name" value="Amidohydrolase"/>
</dbReference>
<dbReference type="PANTHER" id="PTHR11014">
    <property type="entry name" value="PEPTIDASE M20 FAMILY MEMBER"/>
    <property type="match status" value="1"/>
</dbReference>
<dbReference type="PIRSF" id="PIRSF005962">
    <property type="entry name" value="Pept_M20D_amidohydro"/>
    <property type="match status" value="1"/>
</dbReference>
<name>A0A1W0BA35_9NOCA</name>
<dbReference type="SUPFAM" id="SSF55031">
    <property type="entry name" value="Bacterial exopeptidase dimerisation domain"/>
    <property type="match status" value="1"/>
</dbReference>
<proteinExistence type="predicted"/>
<dbReference type="NCBIfam" id="TIGR01891">
    <property type="entry name" value="amidohydrolases"/>
    <property type="match status" value="1"/>
</dbReference>
<comment type="cofactor">
    <cofactor evidence="2">
        <name>Mn(2+)</name>
        <dbReference type="ChEBI" id="CHEBI:29035"/>
    </cofactor>
    <text evidence="2">The Mn(2+) ion enhances activity.</text>
</comment>
<dbReference type="GO" id="GO:0050118">
    <property type="term" value="F:N-acetyldiaminopimelate deacetylase activity"/>
    <property type="evidence" value="ECO:0007669"/>
    <property type="project" value="UniProtKB-ARBA"/>
</dbReference>
<evidence type="ECO:0000313" key="5">
    <source>
        <dbReference type="Proteomes" id="UP000188836"/>
    </source>
</evidence>
<dbReference type="FunFam" id="3.30.70.360:FF:000001">
    <property type="entry name" value="N-acetyldiaminopimelate deacetylase"/>
    <property type="match status" value="1"/>
</dbReference>
<dbReference type="Gene3D" id="3.40.630.10">
    <property type="entry name" value="Zn peptidases"/>
    <property type="match status" value="1"/>
</dbReference>
<dbReference type="Pfam" id="PF07687">
    <property type="entry name" value="M20_dimer"/>
    <property type="match status" value="1"/>
</dbReference>
<dbReference type="AlphaFoldDB" id="A0A1W0BA35"/>